<sequence>MGYHSFVDEFERICREHIREGRARAFAFIFYNMTHGLVRRALKSTNGFQVLNSASGKDLTVFYLHSGAVDGLSDNFNEKFLRILRVDEQITPPCIVFFRVNGENIEDLDFRAIDDEVGDSHLIVEELRRYISEYIDRINEQGNLSGISWIATEMLSGLLKKALLHAW</sequence>
<evidence type="ECO:0000313" key="1">
    <source>
        <dbReference type="EMBL" id="CAJ0779041.1"/>
    </source>
</evidence>
<evidence type="ECO:0000313" key="2">
    <source>
        <dbReference type="EMBL" id="CAJ0780170.1"/>
    </source>
</evidence>
<dbReference type="AlphaFoldDB" id="A0AAD2BK91"/>
<dbReference type="EMBL" id="CATZAZ010000001">
    <property type="protein sequence ID" value="CAJ0780170.1"/>
    <property type="molecule type" value="Genomic_DNA"/>
</dbReference>
<accession>A0AAD2BK91</accession>
<dbReference type="EMBL" id="CATZAR010000001">
    <property type="protein sequence ID" value="CAJ0779041.1"/>
    <property type="molecule type" value="Genomic_DNA"/>
</dbReference>
<name>A0AAD2BK91_9RALS</name>
<evidence type="ECO:0000313" key="3">
    <source>
        <dbReference type="Proteomes" id="UP001189756"/>
    </source>
</evidence>
<organism evidence="2 3">
    <name type="scientific">Ralstonia thomasii</name>
    <dbReference type="NCBI Taxonomy" id="3058596"/>
    <lineage>
        <taxon>Bacteria</taxon>
        <taxon>Pseudomonadati</taxon>
        <taxon>Pseudomonadota</taxon>
        <taxon>Betaproteobacteria</taxon>
        <taxon>Burkholderiales</taxon>
        <taxon>Burkholderiaceae</taxon>
        <taxon>Ralstonia</taxon>
    </lineage>
</organism>
<dbReference type="Proteomes" id="UP001189773">
    <property type="component" value="Unassembled WGS sequence"/>
</dbReference>
<proteinExistence type="predicted"/>
<keyword evidence="4" id="KW-1185">Reference proteome</keyword>
<gene>
    <name evidence="1" type="ORF">LMG18095_00502</name>
    <name evidence="2" type="ORF">R77560_00627</name>
</gene>
<protein>
    <submittedName>
        <fullName evidence="2">Uncharacterized protein</fullName>
    </submittedName>
</protein>
<reference evidence="2 4" key="1">
    <citation type="submission" date="2023-07" db="EMBL/GenBank/DDBJ databases">
        <authorList>
            <person name="Peeters C."/>
        </authorList>
    </citation>
    <scope>NUCLEOTIDE SEQUENCE</scope>
    <source>
        <strain evidence="1 4">LMG 18095</strain>
        <strain evidence="2">R-77560</strain>
    </source>
</reference>
<dbReference type="Proteomes" id="UP001189756">
    <property type="component" value="Unassembled WGS sequence"/>
</dbReference>
<evidence type="ECO:0000313" key="4">
    <source>
        <dbReference type="Proteomes" id="UP001189773"/>
    </source>
</evidence>
<comment type="caution">
    <text evidence="2">The sequence shown here is derived from an EMBL/GenBank/DDBJ whole genome shotgun (WGS) entry which is preliminary data.</text>
</comment>